<feature type="chain" id="PRO_5014863092" evidence="1">
    <location>
        <begin position="21"/>
        <end position="88"/>
    </location>
</feature>
<organism evidence="2">
    <name type="scientific">Anopheles triannulatus</name>
    <dbReference type="NCBI Taxonomy" id="58253"/>
    <lineage>
        <taxon>Eukaryota</taxon>
        <taxon>Metazoa</taxon>
        <taxon>Ecdysozoa</taxon>
        <taxon>Arthropoda</taxon>
        <taxon>Hexapoda</taxon>
        <taxon>Insecta</taxon>
        <taxon>Pterygota</taxon>
        <taxon>Neoptera</taxon>
        <taxon>Endopterygota</taxon>
        <taxon>Diptera</taxon>
        <taxon>Nematocera</taxon>
        <taxon>Culicoidea</taxon>
        <taxon>Culicidae</taxon>
        <taxon>Anophelinae</taxon>
        <taxon>Anopheles</taxon>
    </lineage>
</organism>
<reference evidence="2" key="1">
    <citation type="submission" date="2018-01" db="EMBL/GenBank/DDBJ databases">
        <title>An insight into the sialome of Amazonian anophelines.</title>
        <authorList>
            <person name="Ribeiro J.M."/>
            <person name="Scarpassa V."/>
            <person name="Calvo E."/>
        </authorList>
    </citation>
    <scope>NUCLEOTIDE SEQUENCE</scope>
    <source>
        <tissue evidence="2">Salivary glands</tissue>
    </source>
</reference>
<feature type="signal peptide" evidence="1">
    <location>
        <begin position="1"/>
        <end position="20"/>
    </location>
</feature>
<keyword evidence="1" id="KW-0732">Signal</keyword>
<accession>A0A2M4B6Q7</accession>
<name>A0A2M4B6Q7_9DIPT</name>
<dbReference type="AlphaFoldDB" id="A0A2M4B6Q7"/>
<evidence type="ECO:0000256" key="1">
    <source>
        <dbReference type="SAM" id="SignalP"/>
    </source>
</evidence>
<proteinExistence type="predicted"/>
<sequence>MAVTMLAACALLPPMLPATAEPVMFFSLLHCTRVRAFVLKIDSSLSAGMVVSQTTRFPRPLIQLMAAGFLSEQKLPLSEIITISGNTA</sequence>
<evidence type="ECO:0000313" key="2">
    <source>
        <dbReference type="EMBL" id="MBW48498.1"/>
    </source>
</evidence>
<protein>
    <submittedName>
        <fullName evidence="2">Putative secreted protein</fullName>
    </submittedName>
</protein>
<dbReference type="EMBL" id="GGFK01015177">
    <property type="protein sequence ID" value="MBW48498.1"/>
    <property type="molecule type" value="Transcribed_RNA"/>
</dbReference>